<dbReference type="SUPFAM" id="SSF52172">
    <property type="entry name" value="CheY-like"/>
    <property type="match status" value="1"/>
</dbReference>
<proteinExistence type="predicted"/>
<dbReference type="PANTHER" id="PTHR43214:SF24">
    <property type="entry name" value="TRANSCRIPTIONAL REGULATORY PROTEIN NARL-RELATED"/>
    <property type="match status" value="1"/>
</dbReference>
<evidence type="ECO:0000256" key="2">
    <source>
        <dbReference type="ARBA" id="ARBA00023015"/>
    </source>
</evidence>
<dbReference type="InterPro" id="IPR001789">
    <property type="entry name" value="Sig_transdc_resp-reg_receiver"/>
</dbReference>
<gene>
    <name evidence="8" type="ORF">SAMN02745716_1179</name>
</gene>
<evidence type="ECO:0000256" key="1">
    <source>
        <dbReference type="ARBA" id="ARBA00022553"/>
    </source>
</evidence>
<dbReference type="PROSITE" id="PS50110">
    <property type="entry name" value="RESPONSE_REGULATORY"/>
    <property type="match status" value="1"/>
</dbReference>
<dbReference type="AlphaFoldDB" id="A0A1H6FPA1"/>
<dbReference type="InterPro" id="IPR058245">
    <property type="entry name" value="NreC/VraR/RcsB-like_REC"/>
</dbReference>
<dbReference type="Proteomes" id="UP000222056">
    <property type="component" value="Unassembled WGS sequence"/>
</dbReference>
<dbReference type="PROSITE" id="PS50043">
    <property type="entry name" value="HTH_LUXR_2"/>
    <property type="match status" value="1"/>
</dbReference>
<dbReference type="Pfam" id="PF00072">
    <property type="entry name" value="Response_reg"/>
    <property type="match status" value="1"/>
</dbReference>
<keyword evidence="1 5" id="KW-0597">Phosphoprotein</keyword>
<dbReference type="SMART" id="SM00448">
    <property type="entry name" value="REC"/>
    <property type="match status" value="1"/>
</dbReference>
<keyword evidence="9" id="KW-1185">Reference proteome</keyword>
<dbReference type="SMART" id="SM00421">
    <property type="entry name" value="HTH_LUXR"/>
    <property type="match status" value="1"/>
</dbReference>
<sequence>MSETEAHSTIRVLLADDHGIVRSGLRMLVDRQPDMRVVGEAGDGIEAIALARALEPDVAVLDVAMPRIGGLEAAREMRALRPDIRVLMLSMHEDDDYFLQALAAGARGYVVKRAADTDLIRAIRTVAGGGTFVSGKRQRELLDTWRERGRQALADPLTTREREVVKLIAEGFTNRQIAELLTLSEKTVESHRANVLAKLGMRDRVELVRYAIKRGLVEP</sequence>
<evidence type="ECO:0000313" key="9">
    <source>
        <dbReference type="Proteomes" id="UP000222056"/>
    </source>
</evidence>
<dbReference type="OrthoDB" id="9808843at2"/>
<dbReference type="STRING" id="29539.SAMN02745716_1179"/>
<feature type="domain" description="HTH luxR-type" evidence="6">
    <location>
        <begin position="150"/>
        <end position="215"/>
    </location>
</feature>
<organism evidence="8 9">
    <name type="scientific">Thermoleophilum album</name>
    <dbReference type="NCBI Taxonomy" id="29539"/>
    <lineage>
        <taxon>Bacteria</taxon>
        <taxon>Bacillati</taxon>
        <taxon>Actinomycetota</taxon>
        <taxon>Thermoleophilia</taxon>
        <taxon>Thermoleophilales</taxon>
        <taxon>Thermoleophilaceae</taxon>
        <taxon>Thermoleophilum</taxon>
    </lineage>
</organism>
<evidence type="ECO:0000256" key="3">
    <source>
        <dbReference type="ARBA" id="ARBA00023125"/>
    </source>
</evidence>
<name>A0A1H6FPA1_THEAL</name>
<keyword evidence="2" id="KW-0805">Transcription regulation</keyword>
<evidence type="ECO:0000256" key="4">
    <source>
        <dbReference type="ARBA" id="ARBA00023163"/>
    </source>
</evidence>
<dbReference type="Pfam" id="PF00196">
    <property type="entry name" value="GerE"/>
    <property type="match status" value="1"/>
</dbReference>
<dbReference type="CDD" id="cd06170">
    <property type="entry name" value="LuxR_C_like"/>
    <property type="match status" value="1"/>
</dbReference>
<evidence type="ECO:0000256" key="5">
    <source>
        <dbReference type="PROSITE-ProRule" id="PRU00169"/>
    </source>
</evidence>
<keyword evidence="4" id="KW-0804">Transcription</keyword>
<evidence type="ECO:0000313" key="8">
    <source>
        <dbReference type="EMBL" id="SEH12706.1"/>
    </source>
</evidence>
<dbReference type="CDD" id="cd17535">
    <property type="entry name" value="REC_NarL-like"/>
    <property type="match status" value="1"/>
</dbReference>
<dbReference type="RefSeq" id="WP_093117068.1">
    <property type="nucleotide sequence ID" value="NZ_FNWJ01000001.1"/>
</dbReference>
<accession>A0A1H6FPA1</accession>
<protein>
    <submittedName>
        <fullName evidence="8">Two component transcriptional regulator, LuxR family</fullName>
    </submittedName>
</protein>
<dbReference type="PRINTS" id="PR00038">
    <property type="entry name" value="HTHLUXR"/>
</dbReference>
<dbReference type="PROSITE" id="PS00622">
    <property type="entry name" value="HTH_LUXR_1"/>
    <property type="match status" value="1"/>
</dbReference>
<dbReference type="SUPFAM" id="SSF46894">
    <property type="entry name" value="C-terminal effector domain of the bipartite response regulators"/>
    <property type="match status" value="1"/>
</dbReference>
<dbReference type="InterPro" id="IPR000792">
    <property type="entry name" value="Tscrpt_reg_LuxR_C"/>
</dbReference>
<dbReference type="Gene3D" id="3.40.50.2300">
    <property type="match status" value="1"/>
</dbReference>
<evidence type="ECO:0000259" key="6">
    <source>
        <dbReference type="PROSITE" id="PS50043"/>
    </source>
</evidence>
<reference evidence="9" key="1">
    <citation type="submission" date="2016-10" db="EMBL/GenBank/DDBJ databases">
        <authorList>
            <person name="Varghese N."/>
            <person name="Submissions S."/>
        </authorList>
    </citation>
    <scope>NUCLEOTIDE SEQUENCE [LARGE SCALE GENOMIC DNA]</scope>
    <source>
        <strain evidence="9">ATCC 35263</strain>
    </source>
</reference>
<dbReference type="GO" id="GO:0000160">
    <property type="term" value="P:phosphorelay signal transduction system"/>
    <property type="evidence" value="ECO:0007669"/>
    <property type="project" value="InterPro"/>
</dbReference>
<dbReference type="GO" id="GO:0003677">
    <property type="term" value="F:DNA binding"/>
    <property type="evidence" value="ECO:0007669"/>
    <property type="project" value="UniProtKB-KW"/>
</dbReference>
<feature type="domain" description="Response regulatory" evidence="7">
    <location>
        <begin position="11"/>
        <end position="127"/>
    </location>
</feature>
<dbReference type="PANTHER" id="PTHR43214">
    <property type="entry name" value="TWO-COMPONENT RESPONSE REGULATOR"/>
    <property type="match status" value="1"/>
</dbReference>
<dbReference type="InterPro" id="IPR039420">
    <property type="entry name" value="WalR-like"/>
</dbReference>
<dbReference type="InterPro" id="IPR016032">
    <property type="entry name" value="Sig_transdc_resp-reg_C-effctor"/>
</dbReference>
<dbReference type="EMBL" id="FNWJ01000001">
    <property type="protein sequence ID" value="SEH12706.1"/>
    <property type="molecule type" value="Genomic_DNA"/>
</dbReference>
<feature type="modified residue" description="4-aspartylphosphate" evidence="5">
    <location>
        <position position="62"/>
    </location>
</feature>
<evidence type="ECO:0000259" key="7">
    <source>
        <dbReference type="PROSITE" id="PS50110"/>
    </source>
</evidence>
<keyword evidence="3" id="KW-0238">DNA-binding</keyword>
<dbReference type="InterPro" id="IPR011006">
    <property type="entry name" value="CheY-like_superfamily"/>
</dbReference>
<dbReference type="GO" id="GO:0006355">
    <property type="term" value="P:regulation of DNA-templated transcription"/>
    <property type="evidence" value="ECO:0007669"/>
    <property type="project" value="InterPro"/>
</dbReference>